<dbReference type="PANTHER" id="PTHR33154:SF33">
    <property type="entry name" value="TRANSCRIPTIONAL REPRESSOR SDPR"/>
    <property type="match status" value="1"/>
</dbReference>
<dbReference type="NCBIfam" id="NF033788">
    <property type="entry name" value="HTH_metalloreg"/>
    <property type="match status" value="1"/>
</dbReference>
<evidence type="ECO:0000313" key="6">
    <source>
        <dbReference type="Proteomes" id="UP000632222"/>
    </source>
</evidence>
<proteinExistence type="predicted"/>
<keyword evidence="6" id="KW-1185">Reference proteome</keyword>
<dbReference type="EMBL" id="BMOD01000021">
    <property type="protein sequence ID" value="GGJ49874.1"/>
    <property type="molecule type" value="Genomic_DNA"/>
</dbReference>
<dbReference type="InterPro" id="IPR036390">
    <property type="entry name" value="WH_DNA-bd_sf"/>
</dbReference>
<dbReference type="Proteomes" id="UP000632222">
    <property type="component" value="Unassembled WGS sequence"/>
</dbReference>
<dbReference type="SUPFAM" id="SSF46785">
    <property type="entry name" value="Winged helix' DNA-binding domain"/>
    <property type="match status" value="1"/>
</dbReference>
<accession>A0ABQ2D8N1</accession>
<dbReference type="PRINTS" id="PR00778">
    <property type="entry name" value="HTHARSR"/>
</dbReference>
<name>A0ABQ2D8N1_9DEIO</name>
<reference evidence="6" key="1">
    <citation type="journal article" date="2019" name="Int. J. Syst. Evol. Microbiol.">
        <title>The Global Catalogue of Microorganisms (GCM) 10K type strain sequencing project: providing services to taxonomists for standard genome sequencing and annotation.</title>
        <authorList>
            <consortium name="The Broad Institute Genomics Platform"/>
            <consortium name="The Broad Institute Genome Sequencing Center for Infectious Disease"/>
            <person name="Wu L."/>
            <person name="Ma J."/>
        </authorList>
    </citation>
    <scope>NUCLEOTIDE SEQUENCE [LARGE SCALE GENOMIC DNA]</scope>
    <source>
        <strain evidence="6">JCM 14370</strain>
    </source>
</reference>
<evidence type="ECO:0000313" key="5">
    <source>
        <dbReference type="EMBL" id="GGJ49874.1"/>
    </source>
</evidence>
<evidence type="ECO:0000256" key="1">
    <source>
        <dbReference type="ARBA" id="ARBA00023015"/>
    </source>
</evidence>
<dbReference type="PROSITE" id="PS50987">
    <property type="entry name" value="HTH_ARSR_2"/>
    <property type="match status" value="1"/>
</dbReference>
<organism evidence="5 6">
    <name type="scientific">Deinococcus roseus</name>
    <dbReference type="NCBI Taxonomy" id="392414"/>
    <lineage>
        <taxon>Bacteria</taxon>
        <taxon>Thermotogati</taxon>
        <taxon>Deinococcota</taxon>
        <taxon>Deinococci</taxon>
        <taxon>Deinococcales</taxon>
        <taxon>Deinococcaceae</taxon>
        <taxon>Deinococcus</taxon>
    </lineage>
</organism>
<protein>
    <recommendedName>
        <fullName evidence="4">HTH arsR-type domain-containing protein</fullName>
    </recommendedName>
</protein>
<dbReference type="InterPro" id="IPR001845">
    <property type="entry name" value="HTH_ArsR_DNA-bd_dom"/>
</dbReference>
<dbReference type="PANTHER" id="PTHR33154">
    <property type="entry name" value="TRANSCRIPTIONAL REGULATOR, ARSR FAMILY"/>
    <property type="match status" value="1"/>
</dbReference>
<dbReference type="SMART" id="SM00418">
    <property type="entry name" value="HTH_ARSR"/>
    <property type="match status" value="1"/>
</dbReference>
<evidence type="ECO:0000259" key="4">
    <source>
        <dbReference type="PROSITE" id="PS50987"/>
    </source>
</evidence>
<keyword evidence="2" id="KW-0238">DNA-binding</keyword>
<evidence type="ECO:0000256" key="2">
    <source>
        <dbReference type="ARBA" id="ARBA00023125"/>
    </source>
</evidence>
<dbReference type="InterPro" id="IPR051081">
    <property type="entry name" value="HTH_MetalResp_TranReg"/>
</dbReference>
<dbReference type="Gene3D" id="1.10.10.10">
    <property type="entry name" value="Winged helix-like DNA-binding domain superfamily/Winged helix DNA-binding domain"/>
    <property type="match status" value="1"/>
</dbReference>
<dbReference type="Pfam" id="PF09860">
    <property type="entry name" value="DUF2087"/>
    <property type="match status" value="1"/>
</dbReference>
<evidence type="ECO:0000256" key="3">
    <source>
        <dbReference type="ARBA" id="ARBA00023163"/>
    </source>
</evidence>
<feature type="domain" description="HTH arsR-type" evidence="4">
    <location>
        <begin position="3"/>
        <end position="97"/>
    </location>
</feature>
<keyword evidence="3" id="KW-0804">Transcription</keyword>
<keyword evidence="1" id="KW-0805">Transcription regulation</keyword>
<dbReference type="CDD" id="cd00090">
    <property type="entry name" value="HTH_ARSR"/>
    <property type="match status" value="1"/>
</dbReference>
<sequence length="193" mass="21242">MATMTLSPEQVLEVCKALGDANRLRILGLLAARPRSVEKMAEALQIGVSTTSHHLSRLSKAGLVDAAAQGHYSIYSVRQETLNLMSQVLVNPAQLSGLLEVQADGDKYASKVLQVFLEADGRIKAFPTQQKKLLVLLAYVAKPFEQGKTYTEKEVNAVLSRFHADTATLRRNLVELGFMQREGGGGKYWRTPE</sequence>
<dbReference type="Pfam" id="PF01022">
    <property type="entry name" value="HTH_5"/>
    <property type="match status" value="1"/>
</dbReference>
<dbReference type="InterPro" id="IPR036388">
    <property type="entry name" value="WH-like_DNA-bd_sf"/>
</dbReference>
<dbReference type="InterPro" id="IPR011991">
    <property type="entry name" value="ArsR-like_HTH"/>
</dbReference>
<gene>
    <name evidence="5" type="ORF">GCM10008938_39790</name>
</gene>
<dbReference type="InterPro" id="IPR018656">
    <property type="entry name" value="DUF2087"/>
</dbReference>
<comment type="caution">
    <text evidence="5">The sequence shown here is derived from an EMBL/GenBank/DDBJ whole genome shotgun (WGS) entry which is preliminary data.</text>
</comment>